<proteinExistence type="inferred from homology"/>
<evidence type="ECO:0000313" key="4">
    <source>
        <dbReference type="EMBL" id="MCM2391880.1"/>
    </source>
</evidence>
<dbReference type="PANTHER" id="PTHR42760:SF133">
    <property type="entry name" value="3-OXOACYL-[ACYL-CARRIER-PROTEIN] REDUCTASE"/>
    <property type="match status" value="1"/>
</dbReference>
<dbReference type="PRINTS" id="PR00081">
    <property type="entry name" value="GDHRDH"/>
</dbReference>
<dbReference type="InterPro" id="IPR002347">
    <property type="entry name" value="SDR_fam"/>
</dbReference>
<evidence type="ECO:0000256" key="1">
    <source>
        <dbReference type="ARBA" id="ARBA00006484"/>
    </source>
</evidence>
<sequence length="271" mass="28193">MNAVSAPESTTVEGISRGRDFGVRDRVVVITGGGQGIGRAYAREFAAAGAITVIAEINGDSARQVAEEISLAGGTALAVETDVADPDSVAALIEKVVHQFGRVDVLINNAAIFSSLAMRPFDEIPLDEWDTVLAVNVTGAFLCARAAAPHMRAAGWGRIVNIVSGAVPLGVRNYLHYVTSKAALVGMTNSLARELGGHGITVNAVQPGGTFTEVPRETVTEEGKARLIASQCIQREEVPMDLVGLVLFLSTPAAGFITGQTIACDGGLTHT</sequence>
<dbReference type="PRINTS" id="PR00080">
    <property type="entry name" value="SDRFAMILY"/>
</dbReference>
<evidence type="ECO:0000313" key="5">
    <source>
        <dbReference type="Proteomes" id="UP001431429"/>
    </source>
</evidence>
<dbReference type="Proteomes" id="UP001431429">
    <property type="component" value="Unassembled WGS sequence"/>
</dbReference>
<evidence type="ECO:0000259" key="3">
    <source>
        <dbReference type="SMART" id="SM00822"/>
    </source>
</evidence>
<evidence type="ECO:0000256" key="2">
    <source>
        <dbReference type="ARBA" id="ARBA00023002"/>
    </source>
</evidence>
<keyword evidence="2" id="KW-0560">Oxidoreductase</keyword>
<dbReference type="Gene3D" id="3.40.50.720">
    <property type="entry name" value="NAD(P)-binding Rossmann-like Domain"/>
    <property type="match status" value="1"/>
</dbReference>
<organism evidence="4 5">
    <name type="scientific">Streptomyces albipurpureus</name>
    <dbReference type="NCBI Taxonomy" id="2897419"/>
    <lineage>
        <taxon>Bacteria</taxon>
        <taxon>Bacillati</taxon>
        <taxon>Actinomycetota</taxon>
        <taxon>Actinomycetes</taxon>
        <taxon>Kitasatosporales</taxon>
        <taxon>Streptomycetaceae</taxon>
        <taxon>Streptomyces</taxon>
    </lineage>
</organism>
<dbReference type="EMBL" id="JAMQAW010000034">
    <property type="protein sequence ID" value="MCM2391880.1"/>
    <property type="molecule type" value="Genomic_DNA"/>
</dbReference>
<protein>
    <submittedName>
        <fullName evidence="4">SDR family oxidoreductase</fullName>
    </submittedName>
</protein>
<dbReference type="InterPro" id="IPR020904">
    <property type="entry name" value="Sc_DH/Rdtase_CS"/>
</dbReference>
<accession>A0ABT0UUT1</accession>
<dbReference type="SUPFAM" id="SSF51735">
    <property type="entry name" value="NAD(P)-binding Rossmann-fold domains"/>
    <property type="match status" value="1"/>
</dbReference>
<feature type="domain" description="Ketoreductase" evidence="3">
    <location>
        <begin position="26"/>
        <end position="214"/>
    </location>
</feature>
<reference evidence="4" key="1">
    <citation type="submission" date="2022-06" db="EMBL/GenBank/DDBJ databases">
        <title>Genome public.</title>
        <authorList>
            <person name="Sun Q."/>
        </authorList>
    </citation>
    <scope>NUCLEOTIDE SEQUENCE</scope>
    <source>
        <strain evidence="4">CWNU-1</strain>
    </source>
</reference>
<dbReference type="RefSeq" id="WP_250922210.1">
    <property type="nucleotide sequence ID" value="NZ_JAMQAW010000034.1"/>
</dbReference>
<gene>
    <name evidence="4" type="ORF">NBG84_26945</name>
</gene>
<dbReference type="CDD" id="cd05233">
    <property type="entry name" value="SDR_c"/>
    <property type="match status" value="1"/>
</dbReference>
<comment type="similarity">
    <text evidence="1">Belongs to the short-chain dehydrogenases/reductases (SDR) family.</text>
</comment>
<comment type="caution">
    <text evidence="4">The sequence shown here is derived from an EMBL/GenBank/DDBJ whole genome shotgun (WGS) entry which is preliminary data.</text>
</comment>
<dbReference type="PROSITE" id="PS00061">
    <property type="entry name" value="ADH_SHORT"/>
    <property type="match status" value="1"/>
</dbReference>
<dbReference type="InterPro" id="IPR036291">
    <property type="entry name" value="NAD(P)-bd_dom_sf"/>
</dbReference>
<dbReference type="Pfam" id="PF13561">
    <property type="entry name" value="adh_short_C2"/>
    <property type="match status" value="1"/>
</dbReference>
<dbReference type="SMART" id="SM00822">
    <property type="entry name" value="PKS_KR"/>
    <property type="match status" value="1"/>
</dbReference>
<keyword evidence="5" id="KW-1185">Reference proteome</keyword>
<dbReference type="InterPro" id="IPR057326">
    <property type="entry name" value="KR_dom"/>
</dbReference>
<dbReference type="PANTHER" id="PTHR42760">
    <property type="entry name" value="SHORT-CHAIN DEHYDROGENASES/REDUCTASES FAMILY MEMBER"/>
    <property type="match status" value="1"/>
</dbReference>
<name>A0ABT0UUT1_9ACTN</name>